<keyword evidence="2" id="KW-1185">Reference proteome</keyword>
<name>A0ABR0A1D2_9CRUS</name>
<dbReference type="Proteomes" id="UP001234178">
    <property type="component" value="Unassembled WGS sequence"/>
</dbReference>
<evidence type="ECO:0000313" key="2">
    <source>
        <dbReference type="Proteomes" id="UP001234178"/>
    </source>
</evidence>
<evidence type="ECO:0008006" key="3">
    <source>
        <dbReference type="Google" id="ProtNLM"/>
    </source>
</evidence>
<protein>
    <recommendedName>
        <fullName evidence="3">DUF4189 domain-containing protein</fullName>
    </recommendedName>
</protein>
<proteinExistence type="predicted"/>
<sequence length="82" mass="9015">MKWGLFEEGERERCLKGCWNAVHGADGNTMNWGLVEDAKAVGTVSEKCWNAVNGAGCKVERFLEVDGMQSTELVKNQELGPV</sequence>
<organism evidence="1 2">
    <name type="scientific">Daphnia magna</name>
    <dbReference type="NCBI Taxonomy" id="35525"/>
    <lineage>
        <taxon>Eukaryota</taxon>
        <taxon>Metazoa</taxon>
        <taxon>Ecdysozoa</taxon>
        <taxon>Arthropoda</taxon>
        <taxon>Crustacea</taxon>
        <taxon>Branchiopoda</taxon>
        <taxon>Diplostraca</taxon>
        <taxon>Cladocera</taxon>
        <taxon>Anomopoda</taxon>
        <taxon>Daphniidae</taxon>
        <taxon>Daphnia</taxon>
    </lineage>
</organism>
<reference evidence="1 2" key="1">
    <citation type="journal article" date="2023" name="Nucleic Acids Res.">
        <title>The hologenome of Daphnia magna reveals possible DNA methylation and microbiome-mediated evolution of the host genome.</title>
        <authorList>
            <person name="Chaturvedi A."/>
            <person name="Li X."/>
            <person name="Dhandapani V."/>
            <person name="Marshall H."/>
            <person name="Kissane S."/>
            <person name="Cuenca-Cambronero M."/>
            <person name="Asole G."/>
            <person name="Calvet F."/>
            <person name="Ruiz-Romero M."/>
            <person name="Marangio P."/>
            <person name="Guigo R."/>
            <person name="Rago D."/>
            <person name="Mirbahai L."/>
            <person name="Eastwood N."/>
            <person name="Colbourne J.K."/>
            <person name="Zhou J."/>
            <person name="Mallon E."/>
            <person name="Orsini L."/>
        </authorList>
    </citation>
    <scope>NUCLEOTIDE SEQUENCE [LARGE SCALE GENOMIC DNA]</scope>
    <source>
        <strain evidence="1">LRV0_1</strain>
    </source>
</reference>
<comment type="caution">
    <text evidence="1">The sequence shown here is derived from an EMBL/GenBank/DDBJ whole genome shotgun (WGS) entry which is preliminary data.</text>
</comment>
<accession>A0ABR0A1D2</accession>
<evidence type="ECO:0000313" key="1">
    <source>
        <dbReference type="EMBL" id="KAK4018957.1"/>
    </source>
</evidence>
<gene>
    <name evidence="1" type="ORF">OUZ56_000992</name>
</gene>
<dbReference type="EMBL" id="JAOYFB010000036">
    <property type="protein sequence ID" value="KAK4018957.1"/>
    <property type="molecule type" value="Genomic_DNA"/>
</dbReference>